<feature type="region of interest" description="Disordered" evidence="2">
    <location>
        <begin position="224"/>
        <end position="355"/>
    </location>
</feature>
<protein>
    <submittedName>
        <fullName evidence="3">Uncharacterized protein</fullName>
    </submittedName>
</protein>
<feature type="compositionally biased region" description="Low complexity" evidence="2">
    <location>
        <begin position="297"/>
        <end position="309"/>
    </location>
</feature>
<feature type="compositionally biased region" description="Polar residues" evidence="2">
    <location>
        <begin position="131"/>
        <end position="146"/>
    </location>
</feature>
<dbReference type="EMBL" id="JAVHJL010000011">
    <property type="protein sequence ID" value="KAK6496062.1"/>
    <property type="molecule type" value="Genomic_DNA"/>
</dbReference>
<accession>A0AAV9VS53</accession>
<dbReference type="AlphaFoldDB" id="A0AAV9VS53"/>
<evidence type="ECO:0000313" key="4">
    <source>
        <dbReference type="Proteomes" id="UP001370758"/>
    </source>
</evidence>
<feature type="compositionally biased region" description="Low complexity" evidence="2">
    <location>
        <begin position="147"/>
        <end position="161"/>
    </location>
</feature>
<evidence type="ECO:0000313" key="3">
    <source>
        <dbReference type="EMBL" id="KAK6496062.1"/>
    </source>
</evidence>
<keyword evidence="4" id="KW-1185">Reference proteome</keyword>
<keyword evidence="1" id="KW-0175">Coiled coil</keyword>
<feature type="region of interest" description="Disordered" evidence="2">
    <location>
        <begin position="128"/>
        <end position="178"/>
    </location>
</feature>
<name>A0AAV9VS53_9PEZI</name>
<organism evidence="3 4">
    <name type="scientific">Arthrobotrys musiformis</name>
    <dbReference type="NCBI Taxonomy" id="47236"/>
    <lineage>
        <taxon>Eukaryota</taxon>
        <taxon>Fungi</taxon>
        <taxon>Dikarya</taxon>
        <taxon>Ascomycota</taxon>
        <taxon>Pezizomycotina</taxon>
        <taxon>Orbiliomycetes</taxon>
        <taxon>Orbiliales</taxon>
        <taxon>Orbiliaceae</taxon>
        <taxon>Arthrobotrys</taxon>
    </lineage>
</organism>
<sequence length="539" mass="59845">MSSSQEPIQSSQRPSYDFLKAPYAPPATSISRKSSIYSVSTSHEARVPNECSQKHSLLPALKLDTNICAPYTPDHELLHSRTSRLRSPPPGCSYKWGKEIISHRGIICDIDRYGNSVYRDPSLGEVKYKSFNPSTSTKQDFTSSKHSSQTSTATNTSASASYKSGYIKNPPLPASEPTPTMLEIHSQFMRSLPDDDALSTITSLTTRQLEEDIMTCLHKDEFESPHPLRINSTSQTRCDGENGSASNSADSSNRERGSVNNSSMVESWRSEISPSSRMRAQTHSSVENPPDSPGFRSSSVSRQISSDESVGNFGGSLIGNLEPAQETGLKRLGGSRRRYDRRESGSAGAASLRYERDEQEIKNLKAEVEAARSKTLSFQTILQRTSQRFVDAQNQNEELQRQISDLRDHQKLLYNTLASSNIHKADSPYAPNSTGAFDTSEGLEGVTGMLYKDNISEIAEENTRLKTQVKSLARELAGREEEVRLLLEEMGKQKDIYKAAGASNTPNERNSERRGGALTDKSASRMAARMKWWRRFFLG</sequence>
<feature type="region of interest" description="Disordered" evidence="2">
    <location>
        <begin position="499"/>
        <end position="522"/>
    </location>
</feature>
<feature type="compositionally biased region" description="Polar residues" evidence="2">
    <location>
        <begin position="258"/>
        <end position="287"/>
    </location>
</feature>
<feature type="compositionally biased region" description="Low complexity" evidence="2">
    <location>
        <begin position="241"/>
        <end position="251"/>
    </location>
</feature>
<evidence type="ECO:0000256" key="2">
    <source>
        <dbReference type="SAM" id="MobiDB-lite"/>
    </source>
</evidence>
<dbReference type="Proteomes" id="UP001370758">
    <property type="component" value="Unassembled WGS sequence"/>
</dbReference>
<feature type="compositionally biased region" description="Polar residues" evidence="2">
    <location>
        <begin position="1"/>
        <end position="14"/>
    </location>
</feature>
<reference evidence="3 4" key="1">
    <citation type="submission" date="2023-08" db="EMBL/GenBank/DDBJ databases">
        <authorList>
            <person name="Palmer J.M."/>
        </authorList>
    </citation>
    <scope>NUCLEOTIDE SEQUENCE [LARGE SCALE GENOMIC DNA]</scope>
    <source>
        <strain evidence="3 4">TWF481</strain>
    </source>
</reference>
<evidence type="ECO:0000256" key="1">
    <source>
        <dbReference type="SAM" id="Coils"/>
    </source>
</evidence>
<proteinExistence type="predicted"/>
<comment type="caution">
    <text evidence="3">The sequence shown here is derived from an EMBL/GenBank/DDBJ whole genome shotgun (WGS) entry which is preliminary data.</text>
</comment>
<feature type="coiled-coil region" evidence="1">
    <location>
        <begin position="455"/>
        <end position="489"/>
    </location>
</feature>
<feature type="region of interest" description="Disordered" evidence="2">
    <location>
        <begin position="1"/>
        <end position="20"/>
    </location>
</feature>
<gene>
    <name evidence="3" type="ORF">TWF481_002086</name>
</gene>